<dbReference type="PANTHER" id="PTHR10083">
    <property type="entry name" value="KUNITZ-TYPE PROTEASE INHIBITOR-RELATED"/>
    <property type="match status" value="1"/>
</dbReference>
<proteinExistence type="predicted"/>
<sequence length="314" mass="34902">MTSEMRFLLVVLVFASAAYGLSEICSLKLDQGKCRASHKRYGFDKKEGKCVEFVFGGCGGNKNNFETKEACEKECMMKNAGKKSHKKLASGSNSGQKLKKILLKEEEEQKKVESLKKLASGSNSGQKLDKLKKILLKEEEQKKVGATVKKAIIKEKLKDSLPKPLIMNDQINLIVPKRNLSMAISGQKKLNLGKPQILPLHGMPQKEEQKKVGAAVKKAIIKETLKDSLEKPLIMNDQINLIVPKRNPSMAISEQKKLNLGKPQILPLHGMPQKEEQKKVGAAVKKAIMKEEIKQSVKNAVMENKLKQPVLVAN</sequence>
<evidence type="ECO:0000256" key="4">
    <source>
        <dbReference type="SAM" id="SignalP"/>
    </source>
</evidence>
<feature type="chain" id="PRO_5045240298" description="BPTI/Kunitz inhibitor domain-containing protein" evidence="4">
    <location>
        <begin position="21"/>
        <end position="314"/>
    </location>
</feature>
<dbReference type="SUPFAM" id="SSF57362">
    <property type="entry name" value="BPTI-like"/>
    <property type="match status" value="1"/>
</dbReference>
<keyword evidence="2" id="KW-0722">Serine protease inhibitor</keyword>
<keyword evidence="4" id="KW-0732">Signal</keyword>
<evidence type="ECO:0000313" key="6">
    <source>
        <dbReference type="EMBL" id="KAK6733880.1"/>
    </source>
</evidence>
<dbReference type="InterPro" id="IPR020901">
    <property type="entry name" value="Prtase_inh_Kunz-CS"/>
</dbReference>
<organism evidence="6 7">
    <name type="scientific">Necator americanus</name>
    <name type="common">Human hookworm</name>
    <dbReference type="NCBI Taxonomy" id="51031"/>
    <lineage>
        <taxon>Eukaryota</taxon>
        <taxon>Metazoa</taxon>
        <taxon>Ecdysozoa</taxon>
        <taxon>Nematoda</taxon>
        <taxon>Chromadorea</taxon>
        <taxon>Rhabditida</taxon>
        <taxon>Rhabditina</taxon>
        <taxon>Rhabditomorpha</taxon>
        <taxon>Strongyloidea</taxon>
        <taxon>Ancylostomatidae</taxon>
        <taxon>Bunostominae</taxon>
        <taxon>Necator</taxon>
    </lineage>
</organism>
<dbReference type="Gene3D" id="4.10.410.10">
    <property type="entry name" value="Pancreatic trypsin inhibitor Kunitz domain"/>
    <property type="match status" value="1"/>
</dbReference>
<dbReference type="Proteomes" id="UP001303046">
    <property type="component" value="Unassembled WGS sequence"/>
</dbReference>
<evidence type="ECO:0000259" key="5">
    <source>
        <dbReference type="PROSITE" id="PS50279"/>
    </source>
</evidence>
<dbReference type="InterPro" id="IPR036880">
    <property type="entry name" value="Kunitz_BPTI_sf"/>
</dbReference>
<comment type="caution">
    <text evidence="6">The sequence shown here is derived from an EMBL/GenBank/DDBJ whole genome shotgun (WGS) entry which is preliminary data.</text>
</comment>
<dbReference type="EMBL" id="JAVFWL010000002">
    <property type="protein sequence ID" value="KAK6733880.1"/>
    <property type="molecule type" value="Genomic_DNA"/>
</dbReference>
<keyword evidence="1" id="KW-0646">Protease inhibitor</keyword>
<evidence type="ECO:0000256" key="2">
    <source>
        <dbReference type="ARBA" id="ARBA00022900"/>
    </source>
</evidence>
<keyword evidence="3" id="KW-1015">Disulfide bond</keyword>
<evidence type="ECO:0000256" key="3">
    <source>
        <dbReference type="ARBA" id="ARBA00023157"/>
    </source>
</evidence>
<evidence type="ECO:0000313" key="7">
    <source>
        <dbReference type="Proteomes" id="UP001303046"/>
    </source>
</evidence>
<reference evidence="6 7" key="1">
    <citation type="submission" date="2023-08" db="EMBL/GenBank/DDBJ databases">
        <title>A Necator americanus chromosomal reference genome.</title>
        <authorList>
            <person name="Ilik V."/>
            <person name="Petrzelkova K.J."/>
            <person name="Pardy F."/>
            <person name="Fuh T."/>
            <person name="Niatou-Singa F.S."/>
            <person name="Gouil Q."/>
            <person name="Baker L."/>
            <person name="Ritchie M.E."/>
            <person name="Jex A.R."/>
            <person name="Gazzola D."/>
            <person name="Li H."/>
            <person name="Toshio Fujiwara R."/>
            <person name="Zhan B."/>
            <person name="Aroian R.V."/>
            <person name="Pafco B."/>
            <person name="Schwarz E.M."/>
        </authorList>
    </citation>
    <scope>NUCLEOTIDE SEQUENCE [LARGE SCALE GENOMIC DNA]</scope>
    <source>
        <strain evidence="6 7">Aroian</strain>
        <tissue evidence="6">Whole animal</tissue>
    </source>
</reference>
<dbReference type="InterPro" id="IPR002223">
    <property type="entry name" value="Kunitz_BPTI"/>
</dbReference>
<feature type="signal peptide" evidence="4">
    <location>
        <begin position="1"/>
        <end position="20"/>
    </location>
</feature>
<accession>A0ABR1C7X9</accession>
<name>A0ABR1C7X9_NECAM</name>
<dbReference type="CDD" id="cd00109">
    <property type="entry name" value="Kunitz-type"/>
    <property type="match status" value="1"/>
</dbReference>
<dbReference type="PROSITE" id="PS00280">
    <property type="entry name" value="BPTI_KUNITZ_1"/>
    <property type="match status" value="1"/>
</dbReference>
<dbReference type="Pfam" id="PF00014">
    <property type="entry name" value="Kunitz_BPTI"/>
    <property type="match status" value="1"/>
</dbReference>
<evidence type="ECO:0000256" key="1">
    <source>
        <dbReference type="ARBA" id="ARBA00022690"/>
    </source>
</evidence>
<gene>
    <name evidence="6" type="primary">Necator_chrII.g5361</name>
    <name evidence="6" type="ORF">RB195_017568</name>
</gene>
<dbReference type="InterPro" id="IPR050098">
    <property type="entry name" value="TFPI/VKTCI-like"/>
</dbReference>
<protein>
    <recommendedName>
        <fullName evidence="5">BPTI/Kunitz inhibitor domain-containing protein</fullName>
    </recommendedName>
</protein>
<dbReference type="PROSITE" id="PS50279">
    <property type="entry name" value="BPTI_KUNITZ_2"/>
    <property type="match status" value="1"/>
</dbReference>
<feature type="domain" description="BPTI/Kunitz inhibitor" evidence="5">
    <location>
        <begin position="25"/>
        <end position="75"/>
    </location>
</feature>
<dbReference type="PANTHER" id="PTHR10083:SF374">
    <property type="entry name" value="BPTI_KUNITZ INHIBITOR DOMAIN-CONTAINING PROTEIN"/>
    <property type="match status" value="1"/>
</dbReference>
<keyword evidence="7" id="KW-1185">Reference proteome</keyword>
<dbReference type="PRINTS" id="PR00759">
    <property type="entry name" value="BASICPTASE"/>
</dbReference>
<dbReference type="SMART" id="SM00131">
    <property type="entry name" value="KU"/>
    <property type="match status" value="1"/>
</dbReference>